<evidence type="ECO:0000259" key="7">
    <source>
        <dbReference type="Pfam" id="PF09335"/>
    </source>
</evidence>
<evidence type="ECO:0000256" key="6">
    <source>
        <dbReference type="RuleBase" id="RU366058"/>
    </source>
</evidence>
<dbReference type="InterPro" id="IPR015414">
    <property type="entry name" value="TMEM64"/>
</dbReference>
<proteinExistence type="inferred from homology"/>
<evidence type="ECO:0000256" key="2">
    <source>
        <dbReference type="ARBA" id="ARBA00022475"/>
    </source>
</evidence>
<dbReference type="PANTHER" id="PTHR12677:SF55">
    <property type="entry name" value="UNDECAPRENYL PHOSPHATE TRANSPORTER SAOUHSC_00901-RELATED"/>
    <property type="match status" value="1"/>
</dbReference>
<evidence type="ECO:0000256" key="1">
    <source>
        <dbReference type="ARBA" id="ARBA00004651"/>
    </source>
</evidence>
<accession>A0ABZ3CJ82</accession>
<feature type="transmembrane region" description="Helical" evidence="6">
    <location>
        <begin position="170"/>
        <end position="190"/>
    </location>
</feature>
<feature type="transmembrane region" description="Helical" evidence="6">
    <location>
        <begin position="113"/>
        <end position="136"/>
    </location>
</feature>
<dbReference type="Pfam" id="PF09335">
    <property type="entry name" value="VTT_dom"/>
    <property type="match status" value="1"/>
</dbReference>
<dbReference type="InterPro" id="IPR032816">
    <property type="entry name" value="VTT_dom"/>
</dbReference>
<keyword evidence="3 6" id="KW-0812">Transmembrane</keyword>
<keyword evidence="5 6" id="KW-0472">Membrane</keyword>
<feature type="domain" description="VTT" evidence="7">
    <location>
        <begin position="48"/>
        <end position="164"/>
    </location>
</feature>
<evidence type="ECO:0000313" key="9">
    <source>
        <dbReference type="Proteomes" id="UP001455384"/>
    </source>
</evidence>
<dbReference type="RefSeq" id="WP_342388633.1">
    <property type="nucleotide sequence ID" value="NZ_CP138333.2"/>
</dbReference>
<keyword evidence="4 6" id="KW-1133">Transmembrane helix</keyword>
<comment type="subcellular location">
    <subcellularLocation>
        <location evidence="1 6">Cell membrane</location>
        <topology evidence="1 6">Multi-pass membrane protein</topology>
    </subcellularLocation>
</comment>
<evidence type="ECO:0000313" key="8">
    <source>
        <dbReference type="EMBL" id="WZX30111.1"/>
    </source>
</evidence>
<dbReference type="PANTHER" id="PTHR12677">
    <property type="entry name" value="GOLGI APPARATUS MEMBRANE PROTEIN TVP38-RELATED"/>
    <property type="match status" value="1"/>
</dbReference>
<dbReference type="EMBL" id="CP138333">
    <property type="protein sequence ID" value="WZX30111.1"/>
    <property type="molecule type" value="Genomic_DNA"/>
</dbReference>
<evidence type="ECO:0000256" key="4">
    <source>
        <dbReference type="ARBA" id="ARBA00022989"/>
    </source>
</evidence>
<comment type="similarity">
    <text evidence="6">Belongs to the TVP38/TMEM64 family.</text>
</comment>
<gene>
    <name evidence="8" type="ORF">RQP18_02735</name>
</gene>
<protein>
    <recommendedName>
        <fullName evidence="6">TVP38/TMEM64 family membrane protein</fullName>
    </recommendedName>
</protein>
<keyword evidence="9" id="KW-1185">Reference proteome</keyword>
<name>A0ABZ3CJ82_9STAP</name>
<keyword evidence="2 6" id="KW-1003">Cell membrane</keyword>
<dbReference type="Proteomes" id="UP001455384">
    <property type="component" value="Chromosome"/>
</dbReference>
<feature type="transmembrane region" description="Helical" evidence="6">
    <location>
        <begin position="143"/>
        <end position="164"/>
    </location>
</feature>
<organism evidence="8 9">
    <name type="scientific">Salinicoccus bachuensis</name>
    <dbReference type="NCBI Taxonomy" id="3136731"/>
    <lineage>
        <taxon>Bacteria</taxon>
        <taxon>Bacillati</taxon>
        <taxon>Bacillota</taxon>
        <taxon>Bacilli</taxon>
        <taxon>Bacillales</taxon>
        <taxon>Staphylococcaceae</taxon>
        <taxon>Salinicoccus</taxon>
    </lineage>
</organism>
<evidence type="ECO:0000256" key="3">
    <source>
        <dbReference type="ARBA" id="ARBA00022692"/>
    </source>
</evidence>
<feature type="transmembrane region" description="Helical" evidence="6">
    <location>
        <begin position="27"/>
        <end position="54"/>
    </location>
</feature>
<sequence>MCVELETLLEKLTTQEGLESLFEEVEALGIIVGFLLALGEAFLPFLPLFAIVIININSYGFILGFLSSYSATVLGSYLVFLTVRYFFRKPAQRYILKHERLRKMLDFIDLKGFSFLLILLSLPFTPSSIINVIAALSNMKKTVYLSILIVAKAIMILLMSIVGYDITSFFTSPLQLTLSVVFLVVLYFFSKWYQKYINRKLEKQG</sequence>
<evidence type="ECO:0000256" key="5">
    <source>
        <dbReference type="ARBA" id="ARBA00023136"/>
    </source>
</evidence>
<reference evidence="9" key="1">
    <citation type="submission" date="2023-10" db="EMBL/GenBank/DDBJ databases">
        <title>Genome analysis and identification of Salinococcus sp. Bachu38 nov., a PGPR from the rhizosphere of Tamarix.</title>
        <authorList>
            <person name="Liang Z."/>
            <person name="Zhang X."/>
            <person name="Jia J."/>
            <person name="Chen X."/>
            <person name="Wang Y."/>
            <person name="Wang Q."/>
            <person name="Wang R."/>
        </authorList>
    </citation>
    <scope>NUCLEOTIDE SEQUENCE [LARGE SCALE GENOMIC DNA]</scope>
    <source>
        <strain evidence="9">Bachu38</strain>
    </source>
</reference>
<feature type="transmembrane region" description="Helical" evidence="6">
    <location>
        <begin position="61"/>
        <end position="87"/>
    </location>
</feature>